<dbReference type="Proteomes" id="UP000298277">
    <property type="component" value="Unassembled WGS sequence"/>
</dbReference>
<dbReference type="AlphaFoldDB" id="A0A5F1YGX9"/>
<evidence type="ECO:0000313" key="2">
    <source>
        <dbReference type="Proteomes" id="UP000298277"/>
    </source>
</evidence>
<reference evidence="1" key="1">
    <citation type="journal article" date="2019" name="PLoS Negl. Trop. Dis.">
        <title>Revisiting the worldwide diversity of Leptospira species in the environment.</title>
        <authorList>
            <person name="Vincent A.T."/>
            <person name="Schiettekatte O."/>
            <person name="Bourhy P."/>
            <person name="Veyrier F.J."/>
            <person name="Picardeau M."/>
        </authorList>
    </citation>
    <scope>NUCLEOTIDE SEQUENCE [LARGE SCALE GENOMIC DNA]</scope>
    <source>
        <strain evidence="1">201800299</strain>
    </source>
</reference>
<evidence type="ECO:0000313" key="1">
    <source>
        <dbReference type="EMBL" id="TGK36172.1"/>
    </source>
</evidence>
<organism evidence="1 2">
    <name type="scientific">Leptospira gomenensis</name>
    <dbReference type="NCBI Taxonomy" id="2484974"/>
    <lineage>
        <taxon>Bacteria</taxon>
        <taxon>Pseudomonadati</taxon>
        <taxon>Spirochaetota</taxon>
        <taxon>Spirochaetia</taxon>
        <taxon>Leptospirales</taxon>
        <taxon>Leptospiraceae</taxon>
        <taxon>Leptospira</taxon>
    </lineage>
</organism>
<protein>
    <submittedName>
        <fullName evidence="1">Uncharacterized protein</fullName>
    </submittedName>
</protein>
<gene>
    <name evidence="1" type="ORF">EHQ17_04455</name>
</gene>
<name>A0A5F1YGX9_9LEPT</name>
<dbReference type="RefSeq" id="WP_135595517.1">
    <property type="nucleotide sequence ID" value="NZ_RQFC01000131.1"/>
</dbReference>
<accession>A0A5F1YGX9</accession>
<dbReference type="EMBL" id="RQFA01000024">
    <property type="protein sequence ID" value="TGK36172.1"/>
    <property type="molecule type" value="Genomic_DNA"/>
</dbReference>
<proteinExistence type="predicted"/>
<comment type="caution">
    <text evidence="1">The sequence shown here is derived from an EMBL/GenBank/DDBJ whole genome shotgun (WGS) entry which is preliminary data.</text>
</comment>
<sequence>MIVTLNEADSYNRARDRADWESKSTERRRALLLGAEDDVLIHPKLRIPEQDRQSETLKKAVIELAYFRISARSERDPSLAGVKSNDYEENYFSPNVLKMANADGYRNSNFPEWPDRVINLLKTWEVITPLRRPLRTRSNG</sequence>
<keyword evidence="2" id="KW-1185">Reference proteome</keyword>